<dbReference type="GO" id="GO:0005975">
    <property type="term" value="P:carbohydrate metabolic process"/>
    <property type="evidence" value="ECO:0007669"/>
    <property type="project" value="InterPro"/>
</dbReference>
<dbReference type="EMBL" id="MGDE01000251">
    <property type="protein sequence ID" value="OGL42878.1"/>
    <property type="molecule type" value="Genomic_DNA"/>
</dbReference>
<dbReference type="CDD" id="cd10935">
    <property type="entry name" value="CE4_WalW"/>
    <property type="match status" value="1"/>
</dbReference>
<evidence type="ECO:0000313" key="2">
    <source>
        <dbReference type="Proteomes" id="UP000178797"/>
    </source>
</evidence>
<accession>A0A1F7RNZ3</accession>
<reference evidence="1 2" key="1">
    <citation type="journal article" date="2016" name="Nat. Commun.">
        <title>Thousands of microbial genomes shed light on interconnected biogeochemical processes in an aquifer system.</title>
        <authorList>
            <person name="Anantharaman K."/>
            <person name="Brown C.T."/>
            <person name="Hug L.A."/>
            <person name="Sharon I."/>
            <person name="Castelle C.J."/>
            <person name="Probst A.J."/>
            <person name="Thomas B.C."/>
            <person name="Singh A."/>
            <person name="Wilkins M.J."/>
            <person name="Karaoz U."/>
            <person name="Brodie E.L."/>
            <person name="Williams K.H."/>
            <person name="Hubbard S.S."/>
            <person name="Banfield J.F."/>
        </authorList>
    </citation>
    <scope>NUCLEOTIDE SEQUENCE [LARGE SCALE GENOMIC DNA]</scope>
</reference>
<evidence type="ECO:0008006" key="3">
    <source>
        <dbReference type="Google" id="ProtNLM"/>
    </source>
</evidence>
<protein>
    <recommendedName>
        <fullName evidence="3">NodB homology domain-containing protein</fullName>
    </recommendedName>
</protein>
<dbReference type="Gene3D" id="3.20.20.370">
    <property type="entry name" value="Glycoside hydrolase/deacetylase"/>
    <property type="match status" value="1"/>
</dbReference>
<dbReference type="Proteomes" id="UP000178797">
    <property type="component" value="Unassembled WGS sequence"/>
</dbReference>
<dbReference type="AlphaFoldDB" id="A0A1F7RNZ3"/>
<evidence type="ECO:0000313" key="1">
    <source>
        <dbReference type="EMBL" id="OGL42878.1"/>
    </source>
</evidence>
<sequence length="318" mass="37035">MKLIITIDTEEDNWASYNPTGDTLENIKQIPLLQQLFNDFKVTPTYLVTYSVAADKEAVSILRNILEGGQCEIGTHCHPWNTPPFEEENNPKNRMLCNLPVDLQYRKIKFLHDTIQRNFDIRPISFRSGRWGYNQDVAKSIYKLGYKIDTSIISYMDWTSFHGPDFSNISPPPFRFSYDNIFKETTNGHLIEVPATVGFLQSSFTTSNYIFNLLRQKPFKPFKLIGLLYRLHMINKVWLSPEVSNASNMIELVQRLKENNLHFINMFFHSSSLKAGLTPFVKTKDDEKRFFQCLREFFAYMRDAGIESIKLKDVAELI</sequence>
<dbReference type="SUPFAM" id="SSF88713">
    <property type="entry name" value="Glycoside hydrolase/deacetylase"/>
    <property type="match status" value="1"/>
</dbReference>
<comment type="caution">
    <text evidence="1">The sequence shown here is derived from an EMBL/GenBank/DDBJ whole genome shotgun (WGS) entry which is preliminary data.</text>
</comment>
<name>A0A1F7RNZ3_9BACT</name>
<organism evidence="1 2">
    <name type="scientific">Candidatus Schekmanbacteria bacterium RBG_16_38_10</name>
    <dbReference type="NCBI Taxonomy" id="1817879"/>
    <lineage>
        <taxon>Bacteria</taxon>
        <taxon>Candidatus Schekmaniibacteriota</taxon>
    </lineage>
</organism>
<dbReference type="InterPro" id="IPR011330">
    <property type="entry name" value="Glyco_hydro/deAcase_b/a-brl"/>
</dbReference>
<proteinExistence type="predicted"/>
<gene>
    <name evidence="1" type="ORF">A2W05_08835</name>
</gene>